<dbReference type="RefSeq" id="WP_143010510.1">
    <property type="nucleotide sequence ID" value="NZ_FNGY01000007.1"/>
</dbReference>
<dbReference type="Proteomes" id="UP000183200">
    <property type="component" value="Unassembled WGS sequence"/>
</dbReference>
<organism evidence="2 3">
    <name type="scientific">Pedobacter steynii</name>
    <dbReference type="NCBI Taxonomy" id="430522"/>
    <lineage>
        <taxon>Bacteria</taxon>
        <taxon>Pseudomonadati</taxon>
        <taxon>Bacteroidota</taxon>
        <taxon>Sphingobacteriia</taxon>
        <taxon>Sphingobacteriales</taxon>
        <taxon>Sphingobacteriaceae</taxon>
        <taxon>Pedobacter</taxon>
    </lineage>
</organism>
<proteinExistence type="predicted"/>
<evidence type="ECO:0000313" key="2">
    <source>
        <dbReference type="EMBL" id="SDN42770.1"/>
    </source>
</evidence>
<dbReference type="SUPFAM" id="SSF48208">
    <property type="entry name" value="Six-hairpin glycosidases"/>
    <property type="match status" value="1"/>
</dbReference>
<dbReference type="Gene3D" id="1.50.10.10">
    <property type="match status" value="1"/>
</dbReference>
<dbReference type="EMBL" id="FNGY01000007">
    <property type="protein sequence ID" value="SDN42770.1"/>
    <property type="molecule type" value="Genomic_DNA"/>
</dbReference>
<evidence type="ECO:0000256" key="1">
    <source>
        <dbReference type="SAM" id="SignalP"/>
    </source>
</evidence>
<dbReference type="InterPro" id="IPR012341">
    <property type="entry name" value="6hp_glycosidase-like_sf"/>
</dbReference>
<dbReference type="AlphaFoldDB" id="A0A1H0BAS7"/>
<dbReference type="STRING" id="430522.BFS30_19030"/>
<evidence type="ECO:0008006" key="4">
    <source>
        <dbReference type="Google" id="ProtNLM"/>
    </source>
</evidence>
<feature type="chain" id="PRO_5010230768" description="Glycogen debranching enzyme (Alpha-1,6-glucosidase)" evidence="1">
    <location>
        <begin position="27"/>
        <end position="688"/>
    </location>
</feature>
<accession>A0A1H0BAS7</accession>
<reference evidence="3" key="1">
    <citation type="submission" date="2016-10" db="EMBL/GenBank/DDBJ databases">
        <authorList>
            <person name="Varghese N."/>
            <person name="Submissions S."/>
        </authorList>
    </citation>
    <scope>NUCLEOTIDE SEQUENCE [LARGE SCALE GENOMIC DNA]</scope>
    <source>
        <strain evidence="3">DSM 19110</strain>
    </source>
</reference>
<keyword evidence="3" id="KW-1185">Reference proteome</keyword>
<feature type="signal peptide" evidence="1">
    <location>
        <begin position="1"/>
        <end position="26"/>
    </location>
</feature>
<sequence length="688" mass="77732">MKIKLKLLRICLVLLVLMTIRNLVFAQQLNLPVQADRWKIGKDGSIFWKIIDRLPHTDHIEMSGQKVSLWLQYEVDTEKRLHLKRTVVFPTFRMKPNDTHSSLMQTIRDEELPQIFVDGKPMKEELFNGHQLKVFPNVLTGIRLDGRMEVYSKVGEKGLVTLKRTLFPSIAEAMAVEQLVFVNQGVKPVRISMDHQFRDILIDTSRSYLKPHHLILRSATSGKQLVKPGDSISFSITYQAAANAVAAVDVDMLAEESNRKTRIGEISQKLQLITPEPILNTAFAFAKLRATESIFNTKGGLMHGPGGLSYYAAIWANDQAEYVNPFFAFLGDDLGNKSAMNSYRMFAAYMNPEYKPIPSSIIAEGDGFWNGAGDRGDQAMIAYGASRYALANGNIDSARVLWPLIEWCLEYSRRKLNKDGVVASKSDELEGRFPAGDANLSTSCLYYDALISAAELAPLLNKGAKMEQTYRKQAAALRLAISRYFSANVEGFNTYRYYKGNEVLRSWICMPLTVGIEDRKEGTIKALFSSRLFTQDGLLTQSGDKTFWDRATLYALRGILSAGETEQAMAYLRYYSRRRLLGEHVPYPVEAFPEGGQRHLSAESGLYCRVFTEGLFGIRPVGFDRFNCTPRLPEGWDKMALRNIHSFGSTFDIEISRVGRNYMRINIKKEGKVKQYLLKNGSTKLIKV</sequence>
<dbReference type="PANTHER" id="PTHR34987:SF4">
    <property type="entry name" value="ALPHA-L-RHAMNOSIDASE C-TERMINAL DOMAIN-CONTAINING PROTEIN"/>
    <property type="match status" value="1"/>
</dbReference>
<gene>
    <name evidence="2" type="ORF">SAMN05421820_107359</name>
</gene>
<dbReference type="PANTHER" id="PTHR34987">
    <property type="entry name" value="C, PUTATIVE (AFU_ORTHOLOGUE AFUA_3G02880)-RELATED"/>
    <property type="match status" value="1"/>
</dbReference>
<dbReference type="InterPro" id="IPR008928">
    <property type="entry name" value="6-hairpin_glycosidase_sf"/>
</dbReference>
<name>A0A1H0BAS7_9SPHI</name>
<protein>
    <recommendedName>
        <fullName evidence="4">Glycogen debranching enzyme (Alpha-1,6-glucosidase)</fullName>
    </recommendedName>
</protein>
<dbReference type="GO" id="GO:0005975">
    <property type="term" value="P:carbohydrate metabolic process"/>
    <property type="evidence" value="ECO:0007669"/>
    <property type="project" value="InterPro"/>
</dbReference>
<keyword evidence="1" id="KW-0732">Signal</keyword>
<evidence type="ECO:0000313" key="3">
    <source>
        <dbReference type="Proteomes" id="UP000183200"/>
    </source>
</evidence>
<dbReference type="OrthoDB" id="2490189at2"/>